<evidence type="ECO:0000313" key="3">
    <source>
        <dbReference type="EMBL" id="SEE78882.1"/>
    </source>
</evidence>
<proteinExistence type="predicted"/>
<dbReference type="Proteomes" id="UP000183208">
    <property type="component" value="Unassembled WGS sequence"/>
</dbReference>
<dbReference type="RefSeq" id="WP_074832752.1">
    <property type="nucleotide sequence ID" value="NZ_FNTI01000002.1"/>
</dbReference>
<dbReference type="InterPro" id="IPR025309">
    <property type="entry name" value="KTSC_dom"/>
</dbReference>
<evidence type="ECO:0000259" key="2">
    <source>
        <dbReference type="Pfam" id="PF13619"/>
    </source>
</evidence>
<dbReference type="EMBL" id="FNTI01000002">
    <property type="protein sequence ID" value="SEE78882.1"/>
    <property type="molecule type" value="Genomic_DNA"/>
</dbReference>
<feature type="chain" id="PRO_5030032035" evidence="1">
    <location>
        <begin position="20"/>
        <end position="113"/>
    </location>
</feature>
<evidence type="ECO:0000313" key="4">
    <source>
        <dbReference type="Proteomes" id="UP000183208"/>
    </source>
</evidence>
<feature type="domain" description="KTSC" evidence="2">
    <location>
        <begin position="43"/>
        <end position="96"/>
    </location>
</feature>
<dbReference type="Pfam" id="PF13619">
    <property type="entry name" value="KTSC"/>
    <property type="match status" value="1"/>
</dbReference>
<dbReference type="OrthoDB" id="8234905at2"/>
<dbReference type="AlphaFoldDB" id="A0A1M7JFT5"/>
<protein>
    <submittedName>
        <fullName evidence="3">KTSC domain-containing protein</fullName>
    </submittedName>
</protein>
<sequence length="113" mass="12387">MIRAATSFILLLLTAPAGTETVEVRDSGPVDLGTFECRDINRSTMIQRVCYDRAQCAMIVGIKGGYDRFCELPPETFDGFMGAPSMGQFFNQNIRGSAPDGRYGCRIKRPPGS</sequence>
<gene>
    <name evidence="3" type="ORF">SAMN05444171_8060</name>
</gene>
<reference evidence="3 4" key="1">
    <citation type="submission" date="2016-10" db="EMBL/GenBank/DDBJ databases">
        <authorList>
            <person name="de Groot N.N."/>
        </authorList>
    </citation>
    <scope>NUCLEOTIDE SEQUENCE [LARGE SCALE GENOMIC DNA]</scope>
    <source>
        <strain evidence="3 4">GAS522</strain>
    </source>
</reference>
<name>A0A1M7JFT5_9BRAD</name>
<evidence type="ECO:0000256" key="1">
    <source>
        <dbReference type="SAM" id="SignalP"/>
    </source>
</evidence>
<keyword evidence="1" id="KW-0732">Signal</keyword>
<feature type="signal peptide" evidence="1">
    <location>
        <begin position="1"/>
        <end position="19"/>
    </location>
</feature>
<accession>A0A1M7JFT5</accession>
<organism evidence="3 4">
    <name type="scientific">Bradyrhizobium lablabi</name>
    <dbReference type="NCBI Taxonomy" id="722472"/>
    <lineage>
        <taxon>Bacteria</taxon>
        <taxon>Pseudomonadati</taxon>
        <taxon>Pseudomonadota</taxon>
        <taxon>Alphaproteobacteria</taxon>
        <taxon>Hyphomicrobiales</taxon>
        <taxon>Nitrobacteraceae</taxon>
        <taxon>Bradyrhizobium</taxon>
    </lineage>
</organism>